<comment type="function">
    <text evidence="8">Nucleotidyltransferase involved in the post-translational modification of proteins. It can catalyze the addition of adenosine monophosphate (AMP) or uridine monophosphate (UMP) to a protein, resulting in modifications known as AMPylation and UMPylation.</text>
</comment>
<evidence type="ECO:0000256" key="1">
    <source>
        <dbReference type="ARBA" id="ARBA00009747"/>
    </source>
</evidence>
<keyword evidence="7 8" id="KW-0460">Magnesium</keyword>
<feature type="binding site" evidence="8">
    <location>
        <position position="254"/>
    </location>
    <ligand>
        <name>Mg(2+)</name>
        <dbReference type="ChEBI" id="CHEBI:18420"/>
    </ligand>
</feature>
<evidence type="ECO:0000256" key="4">
    <source>
        <dbReference type="ARBA" id="ARBA00022723"/>
    </source>
</evidence>
<proteinExistence type="inferred from homology"/>
<protein>
    <recommendedName>
        <fullName evidence="8">Protein nucleotidyltransferase YdiU</fullName>
        <ecNumber evidence="8">2.7.7.-</ecNumber>
    </recommendedName>
    <alternativeName>
        <fullName evidence="8">Protein adenylyltransferase YdiU</fullName>
        <ecNumber evidence="8">2.7.7.108</ecNumber>
    </alternativeName>
    <alternativeName>
        <fullName evidence="8">Protein uridylyltransferase YdiU</fullName>
        <ecNumber evidence="8">2.7.7.-</ecNumber>
    </alternativeName>
</protein>
<evidence type="ECO:0000256" key="7">
    <source>
        <dbReference type="ARBA" id="ARBA00022842"/>
    </source>
</evidence>
<feature type="binding site" evidence="8">
    <location>
        <position position="263"/>
    </location>
    <ligand>
        <name>ATP</name>
        <dbReference type="ChEBI" id="CHEBI:30616"/>
    </ligand>
</feature>
<dbReference type="NCBIfam" id="NF000658">
    <property type="entry name" value="PRK00029.1"/>
    <property type="match status" value="1"/>
</dbReference>
<evidence type="ECO:0000313" key="10">
    <source>
        <dbReference type="Proteomes" id="UP001302274"/>
    </source>
</evidence>
<feature type="binding site" evidence="8">
    <location>
        <position position="93"/>
    </location>
    <ligand>
        <name>ATP</name>
        <dbReference type="ChEBI" id="CHEBI:30616"/>
    </ligand>
</feature>
<dbReference type="InterPro" id="IPR003846">
    <property type="entry name" value="SelO"/>
</dbReference>
<feature type="binding site" evidence="8">
    <location>
        <position position="94"/>
    </location>
    <ligand>
        <name>ATP</name>
        <dbReference type="ChEBI" id="CHEBI:30616"/>
    </ligand>
</feature>
<dbReference type="HAMAP" id="MF_00692">
    <property type="entry name" value="SelO"/>
    <property type="match status" value="1"/>
</dbReference>
<dbReference type="EMBL" id="JAYGJQ010000001">
    <property type="protein sequence ID" value="MEA9356391.1"/>
    <property type="molecule type" value="Genomic_DNA"/>
</dbReference>
<comment type="catalytic activity">
    <reaction evidence="8">
        <text>L-seryl-[protein] + ATP = 3-O-(5'-adenylyl)-L-seryl-[protein] + diphosphate</text>
        <dbReference type="Rhea" id="RHEA:58120"/>
        <dbReference type="Rhea" id="RHEA-COMP:9863"/>
        <dbReference type="Rhea" id="RHEA-COMP:15073"/>
        <dbReference type="ChEBI" id="CHEBI:29999"/>
        <dbReference type="ChEBI" id="CHEBI:30616"/>
        <dbReference type="ChEBI" id="CHEBI:33019"/>
        <dbReference type="ChEBI" id="CHEBI:142516"/>
        <dbReference type="EC" id="2.7.7.108"/>
    </reaction>
</comment>
<sequence length="479" mass="55001">MGKKLADLHFTNRLYKSAPFLFAKVNPTALSNPKLLHVNTQMLHRLGLDESMIGNPSFLRFLNGDLDFEGLFFGASFYSGHQFGHYVPRLGDGRAITIAEIKNDYNEHFELQLKGSGLTPFSRMGDGKAVVRSSIREYLASAHMKALSIPTTEALAIITGADDVYREEVEKSSIVLRVAESFLRFGHFQYFAHTNQLEELKTLVEFAIENYFSAYKDHPNRYVLFFQDIVKRTAKLFAGWQSVGFCHGVLNTDNMSILGLTLDYGPYGFINHFDQDHVCNHSDHEGRYSLGNQPSIGMWNLQMLGIALESLIPEVDRKRTLETYPQIFLVEYRRLLLEKCGLYKQQAEDEDFLRTMLNMLVFTELDYTQFFRGLSRYEKDSKKIAGIETPENLINWLDSYDARLNLEETTQADRHAKMLLVNPKFILRNYLAQMAIDDLSLVPKMYEVMTNPFTEWSEVEEWAAPAPLKYRNLSVSCSS</sequence>
<evidence type="ECO:0000313" key="9">
    <source>
        <dbReference type="EMBL" id="MEA9356391.1"/>
    </source>
</evidence>
<comment type="catalytic activity">
    <reaction evidence="8">
        <text>L-histidyl-[protein] + UTP = N(tele)-(5'-uridylyl)-L-histidyl-[protein] + diphosphate</text>
        <dbReference type="Rhea" id="RHEA:83891"/>
        <dbReference type="Rhea" id="RHEA-COMP:9745"/>
        <dbReference type="Rhea" id="RHEA-COMP:20239"/>
        <dbReference type="ChEBI" id="CHEBI:29979"/>
        <dbReference type="ChEBI" id="CHEBI:33019"/>
        <dbReference type="ChEBI" id="CHEBI:46398"/>
        <dbReference type="ChEBI" id="CHEBI:233474"/>
    </reaction>
</comment>
<keyword evidence="10" id="KW-1185">Reference proteome</keyword>
<feature type="binding site" evidence="8">
    <location>
        <position position="126"/>
    </location>
    <ligand>
        <name>ATP</name>
        <dbReference type="ChEBI" id="CHEBI:30616"/>
    </ligand>
</feature>
<keyword evidence="5 8" id="KW-0547">Nucleotide-binding</keyword>
<reference evidence="9 10" key="1">
    <citation type="submission" date="2023-11" db="EMBL/GenBank/DDBJ databases">
        <title>A Novel Polar Bacteriovorax (B. antarcticus) Isolated from the Biocrust in Antarctica.</title>
        <authorList>
            <person name="Mun W."/>
            <person name="Choi S.Y."/>
            <person name="Mitchell R.J."/>
        </authorList>
    </citation>
    <scope>NUCLEOTIDE SEQUENCE [LARGE SCALE GENOMIC DNA]</scope>
    <source>
        <strain evidence="9 10">PP10</strain>
    </source>
</reference>
<keyword evidence="8" id="KW-0464">Manganese</keyword>
<dbReference type="EC" id="2.7.7.108" evidence="8"/>
<evidence type="ECO:0000256" key="6">
    <source>
        <dbReference type="ARBA" id="ARBA00022840"/>
    </source>
</evidence>
<dbReference type="RefSeq" id="WP_323576086.1">
    <property type="nucleotide sequence ID" value="NZ_JAYGJQ010000001.1"/>
</dbReference>
<name>A0ABU5VTK9_9BACT</name>
<comment type="catalytic activity">
    <reaction evidence="8">
        <text>L-threonyl-[protein] + ATP = 3-O-(5'-adenylyl)-L-threonyl-[protein] + diphosphate</text>
        <dbReference type="Rhea" id="RHEA:54292"/>
        <dbReference type="Rhea" id="RHEA-COMP:11060"/>
        <dbReference type="Rhea" id="RHEA-COMP:13847"/>
        <dbReference type="ChEBI" id="CHEBI:30013"/>
        <dbReference type="ChEBI" id="CHEBI:30616"/>
        <dbReference type="ChEBI" id="CHEBI:33019"/>
        <dbReference type="ChEBI" id="CHEBI:138113"/>
        <dbReference type="EC" id="2.7.7.108"/>
    </reaction>
</comment>
<dbReference type="EC" id="2.7.7.-" evidence="8"/>
<accession>A0ABU5VTK9</accession>
<keyword evidence="2 8" id="KW-0808">Transferase</keyword>
<gene>
    <name evidence="8" type="primary">ydiU</name>
    <name evidence="8" type="synonym">selO</name>
    <name evidence="9" type="ORF">SHI21_09265</name>
</gene>
<dbReference type="PANTHER" id="PTHR32057:SF14">
    <property type="entry name" value="PROTEIN ADENYLYLTRANSFERASE SELO, MITOCHONDRIAL"/>
    <property type="match status" value="1"/>
</dbReference>
<evidence type="ECO:0000256" key="8">
    <source>
        <dbReference type="HAMAP-Rule" id="MF_00692"/>
    </source>
</evidence>
<comment type="cofactor">
    <cofactor evidence="8">
        <name>Mg(2+)</name>
        <dbReference type="ChEBI" id="CHEBI:18420"/>
    </cofactor>
    <cofactor evidence="8">
        <name>Mn(2+)</name>
        <dbReference type="ChEBI" id="CHEBI:29035"/>
    </cofactor>
</comment>
<feature type="binding site" evidence="8">
    <location>
        <position position="184"/>
    </location>
    <ligand>
        <name>ATP</name>
        <dbReference type="ChEBI" id="CHEBI:30616"/>
    </ligand>
</feature>
<feature type="binding site" evidence="8">
    <location>
        <position position="114"/>
    </location>
    <ligand>
        <name>ATP</name>
        <dbReference type="ChEBI" id="CHEBI:30616"/>
    </ligand>
</feature>
<keyword evidence="3 8" id="KW-0548">Nucleotidyltransferase</keyword>
<dbReference type="PANTHER" id="PTHR32057">
    <property type="entry name" value="PROTEIN ADENYLYLTRANSFERASE SELO, MITOCHONDRIAL"/>
    <property type="match status" value="1"/>
</dbReference>
<feature type="binding site" evidence="8">
    <location>
        <position position="177"/>
    </location>
    <ligand>
        <name>ATP</name>
        <dbReference type="ChEBI" id="CHEBI:30616"/>
    </ligand>
</feature>
<organism evidence="9 10">
    <name type="scientific">Bacteriovorax antarcticus</name>
    <dbReference type="NCBI Taxonomy" id="3088717"/>
    <lineage>
        <taxon>Bacteria</taxon>
        <taxon>Pseudomonadati</taxon>
        <taxon>Bdellovibrionota</taxon>
        <taxon>Bacteriovoracia</taxon>
        <taxon>Bacteriovoracales</taxon>
        <taxon>Bacteriovoracaceae</taxon>
        <taxon>Bacteriovorax</taxon>
    </lineage>
</organism>
<comment type="catalytic activity">
    <reaction evidence="8">
        <text>L-tyrosyl-[protein] + ATP = O-(5'-adenylyl)-L-tyrosyl-[protein] + diphosphate</text>
        <dbReference type="Rhea" id="RHEA:54288"/>
        <dbReference type="Rhea" id="RHEA-COMP:10136"/>
        <dbReference type="Rhea" id="RHEA-COMP:13846"/>
        <dbReference type="ChEBI" id="CHEBI:30616"/>
        <dbReference type="ChEBI" id="CHEBI:33019"/>
        <dbReference type="ChEBI" id="CHEBI:46858"/>
        <dbReference type="ChEBI" id="CHEBI:83624"/>
        <dbReference type="EC" id="2.7.7.108"/>
    </reaction>
</comment>
<keyword evidence="4 8" id="KW-0479">Metal-binding</keyword>
<feature type="binding site" evidence="8">
    <location>
        <position position="263"/>
    </location>
    <ligand>
        <name>Mg(2+)</name>
        <dbReference type="ChEBI" id="CHEBI:18420"/>
    </ligand>
</feature>
<feature type="binding site" evidence="8">
    <location>
        <position position="91"/>
    </location>
    <ligand>
        <name>ATP</name>
        <dbReference type="ChEBI" id="CHEBI:30616"/>
    </ligand>
</feature>
<evidence type="ECO:0000256" key="3">
    <source>
        <dbReference type="ARBA" id="ARBA00022695"/>
    </source>
</evidence>
<feature type="active site" description="Proton acceptor" evidence="8">
    <location>
        <position position="253"/>
    </location>
</feature>
<evidence type="ECO:0000256" key="5">
    <source>
        <dbReference type="ARBA" id="ARBA00022741"/>
    </source>
</evidence>
<dbReference type="Proteomes" id="UP001302274">
    <property type="component" value="Unassembled WGS sequence"/>
</dbReference>
<comment type="caution">
    <text evidence="9">The sequence shown here is derived from an EMBL/GenBank/DDBJ whole genome shotgun (WGS) entry which is preliminary data.</text>
</comment>
<evidence type="ECO:0000256" key="2">
    <source>
        <dbReference type="ARBA" id="ARBA00022679"/>
    </source>
</evidence>
<feature type="binding site" evidence="8">
    <location>
        <position position="127"/>
    </location>
    <ligand>
        <name>ATP</name>
        <dbReference type="ChEBI" id="CHEBI:30616"/>
    </ligand>
</feature>
<dbReference type="Pfam" id="PF02696">
    <property type="entry name" value="SelO"/>
    <property type="match status" value="1"/>
</dbReference>
<comment type="catalytic activity">
    <reaction evidence="8">
        <text>L-seryl-[protein] + UTP = O-(5'-uridylyl)-L-seryl-[protein] + diphosphate</text>
        <dbReference type="Rhea" id="RHEA:64604"/>
        <dbReference type="Rhea" id="RHEA-COMP:9863"/>
        <dbReference type="Rhea" id="RHEA-COMP:16635"/>
        <dbReference type="ChEBI" id="CHEBI:29999"/>
        <dbReference type="ChEBI" id="CHEBI:33019"/>
        <dbReference type="ChEBI" id="CHEBI:46398"/>
        <dbReference type="ChEBI" id="CHEBI:156051"/>
    </reaction>
</comment>
<keyword evidence="6 8" id="KW-0067">ATP-binding</keyword>
<comment type="catalytic activity">
    <reaction evidence="8">
        <text>L-tyrosyl-[protein] + UTP = O-(5'-uridylyl)-L-tyrosyl-[protein] + diphosphate</text>
        <dbReference type="Rhea" id="RHEA:83887"/>
        <dbReference type="Rhea" id="RHEA-COMP:10136"/>
        <dbReference type="Rhea" id="RHEA-COMP:20238"/>
        <dbReference type="ChEBI" id="CHEBI:33019"/>
        <dbReference type="ChEBI" id="CHEBI:46398"/>
        <dbReference type="ChEBI" id="CHEBI:46858"/>
        <dbReference type="ChEBI" id="CHEBI:90602"/>
    </reaction>
</comment>
<comment type="similarity">
    <text evidence="1 8">Belongs to the SELO family.</text>
</comment>